<feature type="signal peptide" evidence="1">
    <location>
        <begin position="1"/>
        <end position="24"/>
    </location>
</feature>
<feature type="chain" id="PRO_5040902419" description="Lipoprotein" evidence="1">
    <location>
        <begin position="25"/>
        <end position="118"/>
    </location>
</feature>
<evidence type="ECO:0008006" key="4">
    <source>
        <dbReference type="Google" id="ProtNLM"/>
    </source>
</evidence>
<dbReference type="PROSITE" id="PS51257">
    <property type="entry name" value="PROKAR_LIPOPROTEIN"/>
    <property type="match status" value="1"/>
</dbReference>
<keyword evidence="1" id="KW-0732">Signal</keyword>
<accession>A0A9X2W1E7</accession>
<proteinExistence type="predicted"/>
<evidence type="ECO:0000256" key="1">
    <source>
        <dbReference type="SAM" id="SignalP"/>
    </source>
</evidence>
<keyword evidence="3" id="KW-1185">Reference proteome</keyword>
<name>A0A9X2W1E7_9SPHN</name>
<reference evidence="2" key="1">
    <citation type="submission" date="2022-09" db="EMBL/GenBank/DDBJ databases">
        <title>The genome sequence of Tsuneonella sp. YG55.</title>
        <authorList>
            <person name="Liu Y."/>
        </authorList>
    </citation>
    <scope>NUCLEOTIDE SEQUENCE</scope>
    <source>
        <strain evidence="2">YG55</strain>
    </source>
</reference>
<dbReference type="Proteomes" id="UP001142648">
    <property type="component" value="Unassembled WGS sequence"/>
</dbReference>
<gene>
    <name evidence="2" type="ORF">N0B51_07200</name>
</gene>
<evidence type="ECO:0000313" key="2">
    <source>
        <dbReference type="EMBL" id="MCT2558764.1"/>
    </source>
</evidence>
<evidence type="ECO:0000313" key="3">
    <source>
        <dbReference type="Proteomes" id="UP001142648"/>
    </source>
</evidence>
<protein>
    <recommendedName>
        <fullName evidence="4">Lipoprotein</fullName>
    </recommendedName>
</protein>
<dbReference type="EMBL" id="JAOAMV010000003">
    <property type="protein sequence ID" value="MCT2558764.1"/>
    <property type="molecule type" value="Genomic_DNA"/>
</dbReference>
<sequence>MRLAVVAILLALAACGRGATQSQAAEGATRIECALGEGSRFSPDCLVERVQGEEGSEFVVRHGDGKFRRFRIAPDRHGMVAIAGADDAVNAFEVDPPILQVTVGSDRYRFPADIDAAR</sequence>
<dbReference type="AlphaFoldDB" id="A0A9X2W1E7"/>
<organism evidence="2 3">
    <name type="scientific">Tsuneonella litorea</name>
    <dbReference type="NCBI Taxonomy" id="2976475"/>
    <lineage>
        <taxon>Bacteria</taxon>
        <taxon>Pseudomonadati</taxon>
        <taxon>Pseudomonadota</taxon>
        <taxon>Alphaproteobacteria</taxon>
        <taxon>Sphingomonadales</taxon>
        <taxon>Erythrobacteraceae</taxon>
        <taxon>Tsuneonella</taxon>
    </lineage>
</organism>
<dbReference type="RefSeq" id="WP_259961635.1">
    <property type="nucleotide sequence ID" value="NZ_JAOAMV010000003.1"/>
</dbReference>
<comment type="caution">
    <text evidence="2">The sequence shown here is derived from an EMBL/GenBank/DDBJ whole genome shotgun (WGS) entry which is preliminary data.</text>
</comment>